<dbReference type="GO" id="GO:0003676">
    <property type="term" value="F:nucleic acid binding"/>
    <property type="evidence" value="ECO:0007669"/>
    <property type="project" value="InterPro"/>
</dbReference>
<keyword evidence="6" id="KW-0347">Helicase</keyword>
<dbReference type="Pfam" id="PF00270">
    <property type="entry name" value="DEAD"/>
    <property type="match status" value="1"/>
</dbReference>
<dbReference type="InterPro" id="IPR014013">
    <property type="entry name" value="Helic_SF1/SF2_ATP-bd_DinG/Rad3"/>
</dbReference>
<dbReference type="InterPro" id="IPR006555">
    <property type="entry name" value="ATP-dep_Helicase_C"/>
</dbReference>
<dbReference type="InterPro" id="IPR045028">
    <property type="entry name" value="DinG/Rad3-like"/>
</dbReference>
<keyword evidence="1" id="KW-0547">Nucleotide-binding</keyword>
<dbReference type="SUPFAM" id="SSF52540">
    <property type="entry name" value="P-loop containing nucleoside triphosphate hydrolases"/>
    <property type="match status" value="1"/>
</dbReference>
<gene>
    <name evidence="6" type="ORF">SOCE26_034110</name>
</gene>
<dbReference type="GO" id="GO:0006139">
    <property type="term" value="P:nucleobase-containing compound metabolic process"/>
    <property type="evidence" value="ECO:0007669"/>
    <property type="project" value="InterPro"/>
</dbReference>
<keyword evidence="3" id="KW-0067">ATP-binding</keyword>
<accession>A0A2L0ERR9</accession>
<organism evidence="6 7">
    <name type="scientific">Sorangium cellulosum</name>
    <name type="common">Polyangium cellulosum</name>
    <dbReference type="NCBI Taxonomy" id="56"/>
    <lineage>
        <taxon>Bacteria</taxon>
        <taxon>Pseudomonadati</taxon>
        <taxon>Myxococcota</taxon>
        <taxon>Polyangia</taxon>
        <taxon>Polyangiales</taxon>
        <taxon>Polyangiaceae</taxon>
        <taxon>Sorangium</taxon>
    </lineage>
</organism>
<dbReference type="Pfam" id="PF13307">
    <property type="entry name" value="Helicase_C_2"/>
    <property type="match status" value="1"/>
</dbReference>
<dbReference type="GO" id="GO:0003678">
    <property type="term" value="F:DNA helicase activity"/>
    <property type="evidence" value="ECO:0007669"/>
    <property type="project" value="TreeGrafter"/>
</dbReference>
<dbReference type="PROSITE" id="PS51193">
    <property type="entry name" value="HELICASE_ATP_BIND_2"/>
    <property type="match status" value="1"/>
</dbReference>
<evidence type="ECO:0000259" key="5">
    <source>
        <dbReference type="PROSITE" id="PS51193"/>
    </source>
</evidence>
<dbReference type="RefSeq" id="WP_104980857.1">
    <property type="nucleotide sequence ID" value="NZ_CP012673.1"/>
</dbReference>
<dbReference type="Gene3D" id="3.40.50.300">
    <property type="entry name" value="P-loop containing nucleotide triphosphate hydrolases"/>
    <property type="match status" value="2"/>
</dbReference>
<sequence length="707" mass="75182">MPFDRAASLLGPSGPLARGLEGYEDREGQLAMASAVERALEEDRILLCEAGTGTGKTLAYLVPAILSGRKVVVSTATKALEDQIFTKDLPLVAEHLRLDPRAALVKGLGNYLCLRRFNELRQSPGAGAGTAGRSLPLLEAWAQDTEMGDVAELAYLAEGDPLWREVASSSETRLGSSCDYYDDCFVTKMKRESEAARLLIVNHHLFFADLALKIAGARRGFAGAGALPPYDAVVFDEAHQLEDIATGFFGVRVSRARVDSMLRDADRAFISSGLADRILGRGEGTALTAVVREAADALFDRLARLGGAPGAGDRGESRVPLARDVWSGELLGAYHRLDDVLEALAGYASANAISEAVQLVGNRAAQLRDDAARIVDPATNQVTWVEVRGRTVSFGASPVDLGDMLREHVFERIGSVVLTSATLTTGGSAGSGFRFLRSRMGLDGEVAVPVDELEVPSPFDYPAAALLYTPRDLPEATDASFVECAADRMAELIAITGGGAFVLCTSNRAMHALAAALRVRLDRAAAAATAAARAGAEGGASARRARAPLLVQGDAPKGTLLRRFRAERHAVLVATMSFWEGVDVPGEALRLVIIEKLPFAVPTDPVVAARCAAIEQAGGNPFIAYSVPQAAITLKQGFGRLIRARTDRGIVAVLDRRIRTRGYGRVLLDSLPDARRTERLEDVRAFWAAAAAPAEGDRAAAPDEPPP</sequence>
<dbReference type="GO" id="GO:0016818">
    <property type="term" value="F:hydrolase activity, acting on acid anhydrides, in phosphorus-containing anhydrides"/>
    <property type="evidence" value="ECO:0007669"/>
    <property type="project" value="InterPro"/>
</dbReference>
<dbReference type="InterPro" id="IPR027417">
    <property type="entry name" value="P-loop_NTPase"/>
</dbReference>
<dbReference type="PANTHER" id="PTHR11472">
    <property type="entry name" value="DNA REPAIR DEAD HELICASE RAD3/XP-D SUBFAMILY MEMBER"/>
    <property type="match status" value="1"/>
</dbReference>
<proteinExistence type="inferred from homology"/>
<dbReference type="SMART" id="SM00491">
    <property type="entry name" value="HELICc2"/>
    <property type="match status" value="1"/>
</dbReference>
<evidence type="ECO:0000256" key="1">
    <source>
        <dbReference type="ARBA" id="ARBA00022741"/>
    </source>
</evidence>
<evidence type="ECO:0000256" key="3">
    <source>
        <dbReference type="ARBA" id="ARBA00022840"/>
    </source>
</evidence>
<dbReference type="OrthoDB" id="9805194at2"/>
<dbReference type="InterPro" id="IPR011545">
    <property type="entry name" value="DEAD/DEAH_box_helicase_dom"/>
</dbReference>
<dbReference type="AlphaFoldDB" id="A0A2L0ERR9"/>
<name>A0A2L0ERR9_SORCE</name>
<feature type="domain" description="Helicase ATP-binding" evidence="5">
    <location>
        <begin position="15"/>
        <end position="302"/>
    </location>
</feature>
<dbReference type="GO" id="GO:0005524">
    <property type="term" value="F:ATP binding"/>
    <property type="evidence" value="ECO:0007669"/>
    <property type="project" value="UniProtKB-KW"/>
</dbReference>
<evidence type="ECO:0000313" key="7">
    <source>
        <dbReference type="Proteomes" id="UP000238348"/>
    </source>
</evidence>
<comment type="similarity">
    <text evidence="4">Belongs to the helicase family. DinG subfamily.</text>
</comment>
<dbReference type="EMBL" id="CP012673">
    <property type="protein sequence ID" value="AUX41986.1"/>
    <property type="molecule type" value="Genomic_DNA"/>
</dbReference>
<evidence type="ECO:0000256" key="2">
    <source>
        <dbReference type="ARBA" id="ARBA00022801"/>
    </source>
</evidence>
<dbReference type="PANTHER" id="PTHR11472:SF34">
    <property type="entry name" value="REGULATOR OF TELOMERE ELONGATION HELICASE 1"/>
    <property type="match status" value="1"/>
</dbReference>
<evidence type="ECO:0000256" key="4">
    <source>
        <dbReference type="ARBA" id="ARBA00038058"/>
    </source>
</evidence>
<reference evidence="6 7" key="1">
    <citation type="submission" date="2015-09" db="EMBL/GenBank/DDBJ databases">
        <title>Sorangium comparison.</title>
        <authorList>
            <person name="Zaburannyi N."/>
            <person name="Bunk B."/>
            <person name="Overmann J."/>
            <person name="Mueller R."/>
        </authorList>
    </citation>
    <scope>NUCLEOTIDE SEQUENCE [LARGE SCALE GENOMIC DNA]</scope>
    <source>
        <strain evidence="6 7">So ce26</strain>
    </source>
</reference>
<keyword evidence="2" id="KW-0378">Hydrolase</keyword>
<protein>
    <submittedName>
        <fullName evidence="6">Helicase</fullName>
    </submittedName>
</protein>
<evidence type="ECO:0000313" key="6">
    <source>
        <dbReference type="EMBL" id="AUX41986.1"/>
    </source>
</evidence>
<dbReference type="Proteomes" id="UP000238348">
    <property type="component" value="Chromosome"/>
</dbReference>